<protein>
    <submittedName>
        <fullName evidence="2">Uncharacterized protein</fullName>
    </submittedName>
</protein>
<accession>A0ABY8USX8</accession>
<name>A0ABY8USX8_TETOB</name>
<evidence type="ECO:0000256" key="1">
    <source>
        <dbReference type="SAM" id="MobiDB-lite"/>
    </source>
</evidence>
<dbReference type="Proteomes" id="UP001244341">
    <property type="component" value="Chromosome 16b"/>
</dbReference>
<feature type="region of interest" description="Disordered" evidence="1">
    <location>
        <begin position="72"/>
        <end position="92"/>
    </location>
</feature>
<organism evidence="2 3">
    <name type="scientific">Tetradesmus obliquus</name>
    <name type="common">Green alga</name>
    <name type="synonym">Acutodesmus obliquus</name>
    <dbReference type="NCBI Taxonomy" id="3088"/>
    <lineage>
        <taxon>Eukaryota</taxon>
        <taxon>Viridiplantae</taxon>
        <taxon>Chlorophyta</taxon>
        <taxon>core chlorophytes</taxon>
        <taxon>Chlorophyceae</taxon>
        <taxon>CS clade</taxon>
        <taxon>Sphaeropleales</taxon>
        <taxon>Scenedesmaceae</taxon>
        <taxon>Tetradesmus</taxon>
    </lineage>
</organism>
<dbReference type="EMBL" id="CP126223">
    <property type="protein sequence ID" value="WIA23432.1"/>
    <property type="molecule type" value="Genomic_DNA"/>
</dbReference>
<sequence length="92" mass="10192">MLTPSSVEQEEHRFDNLPLQSRCKKSVSLQALLLHSLSTLPCSFLLNTASHTSQLKQLRFPGEGNHWFQHTLASRGQDGSSRRPAGCSSNDS</sequence>
<evidence type="ECO:0000313" key="2">
    <source>
        <dbReference type="EMBL" id="WIA23432.1"/>
    </source>
</evidence>
<proteinExistence type="predicted"/>
<keyword evidence="3" id="KW-1185">Reference proteome</keyword>
<reference evidence="2 3" key="1">
    <citation type="submission" date="2023-05" db="EMBL/GenBank/DDBJ databases">
        <title>A 100% complete, gapless, phased diploid assembly of the Scenedesmus obliquus UTEX 3031 genome.</title>
        <authorList>
            <person name="Biondi T.C."/>
            <person name="Hanschen E.R."/>
            <person name="Kwon T."/>
            <person name="Eng W."/>
            <person name="Kruse C.P.S."/>
            <person name="Koehler S.I."/>
            <person name="Kunde Y."/>
            <person name="Gleasner C.D."/>
            <person name="You Mak K.T."/>
            <person name="Polle J."/>
            <person name="Hovde B.T."/>
            <person name="Starkenburg S.R."/>
        </authorList>
    </citation>
    <scope>NUCLEOTIDE SEQUENCE [LARGE SCALE GENOMIC DNA]</scope>
    <source>
        <strain evidence="2 3">DOE0152z</strain>
    </source>
</reference>
<evidence type="ECO:0000313" key="3">
    <source>
        <dbReference type="Proteomes" id="UP001244341"/>
    </source>
</evidence>
<gene>
    <name evidence="2" type="ORF">OEZ85_000187</name>
</gene>